<evidence type="ECO:0000256" key="3">
    <source>
        <dbReference type="ARBA" id="ARBA00022676"/>
    </source>
</evidence>
<keyword evidence="6 9" id="KW-1133">Transmembrane helix</keyword>
<evidence type="ECO:0000259" key="10">
    <source>
        <dbReference type="Pfam" id="PF13231"/>
    </source>
</evidence>
<keyword evidence="5 9" id="KW-0812">Transmembrane</keyword>
<dbReference type="Pfam" id="PF13231">
    <property type="entry name" value="PMT_2"/>
    <property type="match status" value="1"/>
</dbReference>
<dbReference type="EMBL" id="RJVJ01000001">
    <property type="protein sequence ID" value="ROR43973.1"/>
    <property type="molecule type" value="Genomic_DNA"/>
</dbReference>
<organism evidence="11 12">
    <name type="scientific">Kitasatospora cineracea</name>
    <dbReference type="NCBI Taxonomy" id="88074"/>
    <lineage>
        <taxon>Bacteria</taxon>
        <taxon>Bacillati</taxon>
        <taxon>Actinomycetota</taxon>
        <taxon>Actinomycetes</taxon>
        <taxon>Kitasatosporales</taxon>
        <taxon>Streptomycetaceae</taxon>
        <taxon>Kitasatospora</taxon>
    </lineage>
</organism>
<dbReference type="InterPro" id="IPR050297">
    <property type="entry name" value="LipidA_mod_glycosyltrf_83"/>
</dbReference>
<evidence type="ECO:0000256" key="7">
    <source>
        <dbReference type="ARBA" id="ARBA00023136"/>
    </source>
</evidence>
<dbReference type="Proteomes" id="UP000267408">
    <property type="component" value="Unassembled WGS sequence"/>
</dbReference>
<evidence type="ECO:0000313" key="11">
    <source>
        <dbReference type="EMBL" id="ROR43973.1"/>
    </source>
</evidence>
<dbReference type="PANTHER" id="PTHR33908:SF3">
    <property type="entry name" value="UNDECAPRENYL PHOSPHATE-ALPHA-4-AMINO-4-DEOXY-L-ARABINOSE ARABINOSYL TRANSFERASE"/>
    <property type="match status" value="1"/>
</dbReference>
<feature type="compositionally biased region" description="Low complexity" evidence="8">
    <location>
        <begin position="16"/>
        <end position="30"/>
    </location>
</feature>
<feature type="transmembrane region" description="Helical" evidence="9">
    <location>
        <begin position="166"/>
        <end position="184"/>
    </location>
</feature>
<evidence type="ECO:0000256" key="8">
    <source>
        <dbReference type="SAM" id="MobiDB-lite"/>
    </source>
</evidence>
<name>A0A8G1UHB3_9ACTN</name>
<feature type="transmembrane region" description="Helical" evidence="9">
    <location>
        <begin position="140"/>
        <end position="159"/>
    </location>
</feature>
<sequence>MGAVPTPRPRRPPAPGADHGPAPGPDTGPAGRRRAGQALSARAGRLLWVWPAALTLAACLYGAGGPLLWDDELATWNAANRSPAEIFHLLGNVDAVTGAYYLLIHFWAEAFGHSAAALRAPSALAMAGAAAFVALTGRKLFTPTAGLVAGLLFALTPSVSRYGQEVRGYAFVVLFAAAATFLLLRALERPTAGRWVLYALALAGAGLFHVVALVLIVPHTLVAAGRWRTGRARGVPVGHPLAVLGAVLPLLPLIALGQDQVGRQLGWLAKPTVPAVARMWPNLYGSAWVALLVLACAALPLAWPHGRRPAVEVGLVAVLPIPLLWAASQGHTSYFLDRYLLFTLPAWTVLAGAGLAALRPRALTAIGLAAVLVLGAHDQRVVRQRYAHTTWDGAAAAKVIADGYRPGDGVAPQRYGKAVFAAIPTALDLYLPERVRLDDVFVERSAVRLGDLYPQMATDPAARLDGVRRVWVVTLVDDDAVGPDGARATAHDDPFAGFDPAEAAALRAAFPKSTVTHRHNVLIALLER</sequence>
<keyword evidence="4 11" id="KW-0808">Transferase</keyword>
<keyword evidence="7 9" id="KW-0472">Membrane</keyword>
<dbReference type="OrthoDB" id="5318634at2"/>
<feature type="transmembrane region" description="Helical" evidence="9">
    <location>
        <begin position="86"/>
        <end position="104"/>
    </location>
</feature>
<dbReference type="InterPro" id="IPR038731">
    <property type="entry name" value="RgtA/B/C-like"/>
</dbReference>
<evidence type="ECO:0000256" key="4">
    <source>
        <dbReference type="ARBA" id="ARBA00022679"/>
    </source>
</evidence>
<feature type="transmembrane region" description="Helical" evidence="9">
    <location>
        <begin position="46"/>
        <end position="66"/>
    </location>
</feature>
<accession>A0A8G1UHB3</accession>
<feature type="transmembrane region" description="Helical" evidence="9">
    <location>
        <begin position="310"/>
        <end position="327"/>
    </location>
</feature>
<protein>
    <submittedName>
        <fullName evidence="11">Mannosyltransferase</fullName>
    </submittedName>
</protein>
<evidence type="ECO:0000256" key="5">
    <source>
        <dbReference type="ARBA" id="ARBA00022692"/>
    </source>
</evidence>
<evidence type="ECO:0000256" key="2">
    <source>
        <dbReference type="ARBA" id="ARBA00022475"/>
    </source>
</evidence>
<feature type="transmembrane region" description="Helical" evidence="9">
    <location>
        <begin position="339"/>
        <end position="358"/>
    </location>
</feature>
<evidence type="ECO:0000256" key="9">
    <source>
        <dbReference type="SAM" id="Phobius"/>
    </source>
</evidence>
<gene>
    <name evidence="11" type="ORF">EDD39_2146</name>
</gene>
<comment type="subcellular location">
    <subcellularLocation>
        <location evidence="1">Cell membrane</location>
        <topology evidence="1">Multi-pass membrane protein</topology>
    </subcellularLocation>
</comment>
<feature type="region of interest" description="Disordered" evidence="8">
    <location>
        <begin position="1"/>
        <end position="35"/>
    </location>
</feature>
<dbReference type="GO" id="GO:0009103">
    <property type="term" value="P:lipopolysaccharide biosynthetic process"/>
    <property type="evidence" value="ECO:0007669"/>
    <property type="project" value="UniProtKB-ARBA"/>
</dbReference>
<dbReference type="GO" id="GO:0005886">
    <property type="term" value="C:plasma membrane"/>
    <property type="evidence" value="ECO:0007669"/>
    <property type="project" value="UniProtKB-SubCell"/>
</dbReference>
<feature type="transmembrane region" description="Helical" evidence="9">
    <location>
        <begin position="283"/>
        <end position="303"/>
    </location>
</feature>
<feature type="domain" description="Glycosyltransferase RgtA/B/C/D-like" evidence="10">
    <location>
        <begin position="102"/>
        <end position="232"/>
    </location>
</feature>
<reference evidence="11 12" key="1">
    <citation type="submission" date="2018-11" db="EMBL/GenBank/DDBJ databases">
        <title>Sequencing the genomes of 1000 actinobacteria strains.</title>
        <authorList>
            <person name="Klenk H.-P."/>
        </authorList>
    </citation>
    <scope>NUCLEOTIDE SEQUENCE [LARGE SCALE GENOMIC DNA]</scope>
    <source>
        <strain evidence="11 12">DSM 44780</strain>
    </source>
</reference>
<keyword evidence="3 11" id="KW-0328">Glycosyltransferase</keyword>
<keyword evidence="2" id="KW-1003">Cell membrane</keyword>
<dbReference type="PANTHER" id="PTHR33908">
    <property type="entry name" value="MANNOSYLTRANSFERASE YKCB-RELATED"/>
    <property type="match status" value="1"/>
</dbReference>
<feature type="transmembrane region" description="Helical" evidence="9">
    <location>
        <begin position="237"/>
        <end position="257"/>
    </location>
</feature>
<evidence type="ECO:0000256" key="6">
    <source>
        <dbReference type="ARBA" id="ARBA00022989"/>
    </source>
</evidence>
<dbReference type="GO" id="GO:0010041">
    <property type="term" value="P:response to iron(III) ion"/>
    <property type="evidence" value="ECO:0007669"/>
    <property type="project" value="TreeGrafter"/>
</dbReference>
<dbReference type="AlphaFoldDB" id="A0A8G1UHB3"/>
<feature type="transmembrane region" description="Helical" evidence="9">
    <location>
        <begin position="116"/>
        <end position="134"/>
    </location>
</feature>
<evidence type="ECO:0000313" key="12">
    <source>
        <dbReference type="Proteomes" id="UP000267408"/>
    </source>
</evidence>
<dbReference type="GO" id="GO:0016763">
    <property type="term" value="F:pentosyltransferase activity"/>
    <property type="evidence" value="ECO:0007669"/>
    <property type="project" value="TreeGrafter"/>
</dbReference>
<evidence type="ECO:0000256" key="1">
    <source>
        <dbReference type="ARBA" id="ARBA00004651"/>
    </source>
</evidence>
<proteinExistence type="predicted"/>
<feature type="transmembrane region" description="Helical" evidence="9">
    <location>
        <begin position="196"/>
        <end position="217"/>
    </location>
</feature>
<comment type="caution">
    <text evidence="11">The sequence shown here is derived from an EMBL/GenBank/DDBJ whole genome shotgun (WGS) entry which is preliminary data.</text>
</comment>